<keyword evidence="3 5" id="KW-0863">Zinc-finger</keyword>
<proteinExistence type="predicted"/>
<dbReference type="Pfam" id="PF00098">
    <property type="entry name" value="zf-CCHC"/>
    <property type="match status" value="2"/>
</dbReference>
<reference evidence="7" key="2">
    <citation type="submission" date="2025-08" db="UniProtKB">
        <authorList>
            <consortium name="Ensembl"/>
        </authorList>
    </citation>
    <scope>IDENTIFICATION</scope>
</reference>
<dbReference type="SUPFAM" id="SSF57756">
    <property type="entry name" value="Retrovirus zinc finger-like domains"/>
    <property type="match status" value="2"/>
</dbReference>
<evidence type="ECO:0000259" key="6">
    <source>
        <dbReference type="PROSITE" id="PS50158"/>
    </source>
</evidence>
<dbReference type="GO" id="GO:0008270">
    <property type="term" value="F:zinc ion binding"/>
    <property type="evidence" value="ECO:0007669"/>
    <property type="project" value="UniProtKB-KW"/>
</dbReference>
<name>A0A4W5NME9_9TELE</name>
<dbReference type="SMART" id="SM00343">
    <property type="entry name" value="ZnF_C2HC"/>
    <property type="match status" value="2"/>
</dbReference>
<accession>A0A4W5NME9</accession>
<sequence length="158" mass="18042">MWLLEARKRVESMKDKKEVDKEVEPSQTWIVQIRLPVPSALPTQAGKGENSGNKGCTSVGERGGAKCYNCQKSGHFARECKAAYTHCGRKGHNNRESAKKGKRKCFNCQKTWHFARDCTAPCDYCGRKGHILLHLKNLLHLRQEKVLYLEMVNRNNLQ</sequence>
<dbReference type="InterPro" id="IPR036875">
    <property type="entry name" value="Znf_CCHC_sf"/>
</dbReference>
<organism evidence="7 8">
    <name type="scientific">Hucho hucho</name>
    <name type="common">huchen</name>
    <dbReference type="NCBI Taxonomy" id="62062"/>
    <lineage>
        <taxon>Eukaryota</taxon>
        <taxon>Metazoa</taxon>
        <taxon>Chordata</taxon>
        <taxon>Craniata</taxon>
        <taxon>Vertebrata</taxon>
        <taxon>Euteleostomi</taxon>
        <taxon>Actinopterygii</taxon>
        <taxon>Neopterygii</taxon>
        <taxon>Teleostei</taxon>
        <taxon>Protacanthopterygii</taxon>
        <taxon>Salmoniformes</taxon>
        <taxon>Salmonidae</taxon>
        <taxon>Salmoninae</taxon>
        <taxon>Hucho</taxon>
    </lineage>
</organism>
<evidence type="ECO:0000313" key="8">
    <source>
        <dbReference type="Proteomes" id="UP000314982"/>
    </source>
</evidence>
<keyword evidence="4" id="KW-0862">Zinc</keyword>
<reference evidence="8" key="1">
    <citation type="submission" date="2018-06" db="EMBL/GenBank/DDBJ databases">
        <title>Genome assembly of Danube salmon.</title>
        <authorList>
            <person name="Macqueen D.J."/>
            <person name="Gundappa M.K."/>
        </authorList>
    </citation>
    <scope>NUCLEOTIDE SEQUENCE [LARGE SCALE GENOMIC DNA]</scope>
</reference>
<dbReference type="PANTHER" id="PTHR47103">
    <property type="entry name" value="DNA-BINDING PROTEIN"/>
    <property type="match status" value="1"/>
</dbReference>
<dbReference type="InterPro" id="IPR001878">
    <property type="entry name" value="Znf_CCHC"/>
</dbReference>
<evidence type="ECO:0000256" key="3">
    <source>
        <dbReference type="ARBA" id="ARBA00022771"/>
    </source>
</evidence>
<protein>
    <recommendedName>
        <fullName evidence="6">CCHC-type domain-containing protein</fullName>
    </recommendedName>
</protein>
<feature type="domain" description="CCHC-type" evidence="6">
    <location>
        <begin position="66"/>
        <end position="81"/>
    </location>
</feature>
<dbReference type="GeneTree" id="ENSGT00970000196821"/>
<keyword evidence="8" id="KW-1185">Reference proteome</keyword>
<feature type="domain" description="CCHC-type" evidence="6">
    <location>
        <begin position="103"/>
        <end position="118"/>
    </location>
</feature>
<dbReference type="Gene3D" id="4.10.60.10">
    <property type="entry name" value="Zinc finger, CCHC-type"/>
    <property type="match status" value="2"/>
</dbReference>
<evidence type="ECO:0000256" key="5">
    <source>
        <dbReference type="PROSITE-ProRule" id="PRU00047"/>
    </source>
</evidence>
<dbReference type="AlphaFoldDB" id="A0A4W5NME9"/>
<keyword evidence="1" id="KW-0479">Metal-binding</keyword>
<dbReference type="GO" id="GO:0003676">
    <property type="term" value="F:nucleic acid binding"/>
    <property type="evidence" value="ECO:0007669"/>
    <property type="project" value="InterPro"/>
</dbReference>
<keyword evidence="2" id="KW-0677">Repeat</keyword>
<evidence type="ECO:0000256" key="1">
    <source>
        <dbReference type="ARBA" id="ARBA00022723"/>
    </source>
</evidence>
<evidence type="ECO:0000256" key="2">
    <source>
        <dbReference type="ARBA" id="ARBA00022737"/>
    </source>
</evidence>
<reference evidence="7" key="3">
    <citation type="submission" date="2025-09" db="UniProtKB">
        <authorList>
            <consortium name="Ensembl"/>
        </authorList>
    </citation>
    <scope>IDENTIFICATION</scope>
</reference>
<dbReference type="PROSITE" id="PS50158">
    <property type="entry name" value="ZF_CCHC"/>
    <property type="match status" value="2"/>
</dbReference>
<dbReference type="STRING" id="62062.ENSHHUP00000053266"/>
<evidence type="ECO:0000256" key="4">
    <source>
        <dbReference type="ARBA" id="ARBA00022833"/>
    </source>
</evidence>
<dbReference type="Proteomes" id="UP000314982">
    <property type="component" value="Unassembled WGS sequence"/>
</dbReference>
<dbReference type="Ensembl" id="ENSHHUT00000055131.1">
    <property type="protein sequence ID" value="ENSHHUP00000053266.1"/>
    <property type="gene ID" value="ENSHHUG00000031994.1"/>
</dbReference>
<dbReference type="PANTHER" id="PTHR47103:SF8">
    <property type="entry name" value="DNA-BINDING PROTEIN"/>
    <property type="match status" value="1"/>
</dbReference>
<evidence type="ECO:0000313" key="7">
    <source>
        <dbReference type="Ensembl" id="ENSHHUP00000053266.1"/>
    </source>
</evidence>